<feature type="region of interest" description="Disordered" evidence="1">
    <location>
        <begin position="558"/>
        <end position="1104"/>
    </location>
</feature>
<evidence type="ECO:0000256" key="1">
    <source>
        <dbReference type="SAM" id="MobiDB-lite"/>
    </source>
</evidence>
<feature type="compositionally biased region" description="Polar residues" evidence="1">
    <location>
        <begin position="179"/>
        <end position="189"/>
    </location>
</feature>
<dbReference type="AlphaFoldDB" id="A0A9W8X0H5"/>
<feature type="compositionally biased region" description="Polar residues" evidence="1">
    <location>
        <begin position="392"/>
        <end position="404"/>
    </location>
</feature>
<feature type="compositionally biased region" description="Polar residues" evidence="1">
    <location>
        <begin position="468"/>
        <end position="480"/>
    </location>
</feature>
<feature type="compositionally biased region" description="Low complexity" evidence="1">
    <location>
        <begin position="95"/>
        <end position="117"/>
    </location>
</feature>
<feature type="region of interest" description="Disordered" evidence="1">
    <location>
        <begin position="86"/>
        <end position="208"/>
    </location>
</feature>
<feature type="compositionally biased region" description="Basic and acidic residues" evidence="1">
    <location>
        <begin position="855"/>
        <end position="890"/>
    </location>
</feature>
<feature type="compositionally biased region" description="Basic and acidic residues" evidence="1">
    <location>
        <begin position="1084"/>
        <end position="1104"/>
    </location>
</feature>
<evidence type="ECO:0000313" key="2">
    <source>
        <dbReference type="EMBL" id="KAJ4337865.1"/>
    </source>
</evidence>
<comment type="caution">
    <text evidence="2">The sequence shown here is derived from an EMBL/GenBank/DDBJ whole genome shotgun (WGS) entry which is preliminary data.</text>
</comment>
<gene>
    <name evidence="2" type="ORF">N0V87_004421</name>
</gene>
<feature type="compositionally biased region" description="Low complexity" evidence="1">
    <location>
        <begin position="958"/>
        <end position="974"/>
    </location>
</feature>
<protein>
    <recommendedName>
        <fullName evidence="4">Nipped-B-like protein B</fullName>
    </recommendedName>
</protein>
<dbReference type="GO" id="GO:0048024">
    <property type="term" value="P:regulation of mRNA splicing, via spliceosome"/>
    <property type="evidence" value="ECO:0007669"/>
    <property type="project" value="TreeGrafter"/>
</dbReference>
<dbReference type="PANTHER" id="PTHR46528">
    <property type="entry name" value="PROTEIN SON"/>
    <property type="match status" value="1"/>
</dbReference>
<dbReference type="Proteomes" id="UP001140562">
    <property type="component" value="Unassembled WGS sequence"/>
</dbReference>
<dbReference type="OrthoDB" id="106784at2759"/>
<name>A0A9W8X0H5_9PLEO</name>
<accession>A0A9W8X0H5</accession>
<feature type="compositionally biased region" description="Basic residues" evidence="1">
    <location>
        <begin position="735"/>
        <end position="753"/>
    </location>
</feature>
<feature type="compositionally biased region" description="Basic and acidic residues" evidence="1">
    <location>
        <begin position="620"/>
        <end position="633"/>
    </location>
</feature>
<feature type="region of interest" description="Disordered" evidence="1">
    <location>
        <begin position="315"/>
        <end position="480"/>
    </location>
</feature>
<reference evidence="2" key="1">
    <citation type="submission" date="2022-10" db="EMBL/GenBank/DDBJ databases">
        <title>Tapping the CABI collections for fungal endophytes: first genome assemblies for Collariella, Neodidymelliopsis, Ascochyta clinopodiicola, Didymella pomorum, Didymosphaeria variabile, Neocosmospora piperis and Neocucurbitaria cava.</title>
        <authorList>
            <person name="Hill R."/>
        </authorList>
    </citation>
    <scope>NUCLEOTIDE SEQUENCE</scope>
    <source>
        <strain evidence="2">IMI 360193</strain>
    </source>
</reference>
<organism evidence="2 3">
    <name type="scientific">Didymella glomerata</name>
    <dbReference type="NCBI Taxonomy" id="749621"/>
    <lineage>
        <taxon>Eukaryota</taxon>
        <taxon>Fungi</taxon>
        <taxon>Dikarya</taxon>
        <taxon>Ascomycota</taxon>
        <taxon>Pezizomycotina</taxon>
        <taxon>Dothideomycetes</taxon>
        <taxon>Pleosporomycetidae</taxon>
        <taxon>Pleosporales</taxon>
        <taxon>Pleosporineae</taxon>
        <taxon>Didymellaceae</taxon>
        <taxon>Didymella</taxon>
    </lineage>
</organism>
<sequence>MATDPKAAPLADDLKELALSLPSSVFPKAFFCALCSELAIDAYKLLCQAKLSFPTTCPSCDHSPLEADSCTPNKALRNTMRVWLQKQKKKEEAKAAAQAATPAAETTPAATEAPSEVEAADKPVDSVEEVTAPGDAPAESATTATEVVDSEPRAASASAQPNEEFAVPEGDGAERRGSLVSQVATQSVEPSAANAASDDQDKTNGPANMVGNNPMMNGQMGFGFQGQGNFGGMGFNGMPNMMGNANWSNMNPMDYNMNMYNNFGGNMGMGMNDMSAMNMMNFGGGYGNGWNGMGGGYGNFNGFNQMGGYNQSGAYPEMMNQLPKNNFQNQNQNRLPANQGGAANNRAGSQAGSISGPAGQQSGNSRPGSRSGPAQNVRRSHEHLPRRPCLVVQTSKPATDNIGPQQRDGKSPDASTGAAADSKPDGEQDVDAKATEGCDDKDGSAQDAAPATDSANANSEDANDSAAPTEQNNGSVQSNGLNQIQTVDIEDGGMQGYNQPIMGNGMGFSNGMMNQFPNQMQMNAPFDPSMNMGFHQNSSFGPRGGFNAAYGAATVLTGEPQGRGVEGAPTGPRAMREGRPNTGFSSRMNNARYQPPTKSVTPAQSTGACSPQRRVRSRSPQRDESLRTKDRSVSRSRSRSRAKDDETDARRDRSRSADRELKREGRGRSVTPQGDDDHERRKDRRHHRSSRYDDREEDHDDRHRDDRASRGDRTRSASADSKHRSSRRDKEKYRSSRSHRDRSKEHRRRHRSRSPAEESKYEDDAYVNGDRDSESGSRRKHRGDKDKHRDRSRDKDRERDRRDRKERDKDYDYDREKDRSRDKDKERRRRRDREAEEEERDYDDDKHRSSRRSRKDRDREDRERDERSQNERSQGDRDAKVKRPAEDDVVGKMMQKRAVSPPLNAPTGPAANTFSIKGAGRPQASVMPPPQPPTGPRGFQPPKGPAADRGKDRHRRNSSVSSVPSTPATPSEPTAQDHYAAEREKNARERNSRDRVDRDQRDTPGKPMHSRVHSSSRPSLSSKRSRDDEPDVDDAPRGPRGDVKVPTGPAAKRSKPDARGDNAIANLFTAGLRKNAGKSRRGGVRTEGDVEREMERVERERDRR</sequence>
<evidence type="ECO:0000313" key="3">
    <source>
        <dbReference type="Proteomes" id="UP001140562"/>
    </source>
</evidence>
<keyword evidence="3" id="KW-1185">Reference proteome</keyword>
<feature type="compositionally biased region" description="Basic and acidic residues" evidence="1">
    <location>
        <begin position="641"/>
        <end position="667"/>
    </location>
</feature>
<dbReference type="InterPro" id="IPR032922">
    <property type="entry name" value="SON"/>
</dbReference>
<feature type="compositionally biased region" description="Basic and acidic residues" evidence="1">
    <location>
        <begin position="754"/>
        <end position="825"/>
    </location>
</feature>
<dbReference type="SUPFAM" id="SSF57850">
    <property type="entry name" value="RING/U-box"/>
    <property type="match status" value="1"/>
</dbReference>
<feature type="compositionally biased region" description="Basic and acidic residues" evidence="1">
    <location>
        <begin position="979"/>
        <end position="1004"/>
    </location>
</feature>
<dbReference type="EMBL" id="JAPEUV010000035">
    <property type="protein sequence ID" value="KAJ4337865.1"/>
    <property type="molecule type" value="Genomic_DNA"/>
</dbReference>
<feature type="compositionally biased region" description="Low complexity" evidence="1">
    <location>
        <begin position="337"/>
        <end position="373"/>
    </location>
</feature>
<feature type="compositionally biased region" description="Basic and acidic residues" evidence="1">
    <location>
        <begin position="690"/>
        <end position="734"/>
    </location>
</feature>
<feature type="compositionally biased region" description="Polar residues" evidence="1">
    <location>
        <begin position="322"/>
        <end position="336"/>
    </location>
</feature>
<proteinExistence type="predicted"/>
<dbReference type="GO" id="GO:0003723">
    <property type="term" value="F:RNA binding"/>
    <property type="evidence" value="ECO:0007669"/>
    <property type="project" value="InterPro"/>
</dbReference>
<dbReference type="PANTHER" id="PTHR46528:SF1">
    <property type="entry name" value="PROTEIN SON"/>
    <property type="match status" value="1"/>
</dbReference>
<dbReference type="GO" id="GO:0051726">
    <property type="term" value="P:regulation of cell cycle"/>
    <property type="evidence" value="ECO:0007669"/>
    <property type="project" value="InterPro"/>
</dbReference>
<feature type="compositionally biased region" description="Basic and acidic residues" evidence="1">
    <location>
        <begin position="422"/>
        <end position="444"/>
    </location>
</feature>
<feature type="compositionally biased region" description="Polar residues" evidence="1">
    <location>
        <begin position="582"/>
        <end position="609"/>
    </location>
</feature>
<evidence type="ECO:0008006" key="4">
    <source>
        <dbReference type="Google" id="ProtNLM"/>
    </source>
</evidence>
<feature type="compositionally biased region" description="Low complexity" evidence="1">
    <location>
        <begin position="451"/>
        <end position="467"/>
    </location>
</feature>
<feature type="compositionally biased region" description="Basic and acidic residues" evidence="1">
    <location>
        <begin position="1034"/>
        <end position="1043"/>
    </location>
</feature>